<keyword evidence="3" id="KW-1185">Reference proteome</keyword>
<evidence type="ECO:0000313" key="2">
    <source>
        <dbReference type="EMBL" id="QEX17584.1"/>
    </source>
</evidence>
<dbReference type="KEGG" id="htq:FRZ44_28860"/>
<dbReference type="AlphaFoldDB" id="A0A5J6MJF4"/>
<protein>
    <submittedName>
        <fullName evidence="2">Uncharacterized protein</fullName>
    </submittedName>
</protein>
<dbReference type="Proteomes" id="UP000326202">
    <property type="component" value="Chromosome"/>
</dbReference>
<proteinExistence type="predicted"/>
<accession>A0A5J6MJF4</accession>
<name>A0A5J6MJF4_9PROT</name>
<organism evidence="2 3">
    <name type="scientific">Hypericibacter terrae</name>
    <dbReference type="NCBI Taxonomy" id="2602015"/>
    <lineage>
        <taxon>Bacteria</taxon>
        <taxon>Pseudomonadati</taxon>
        <taxon>Pseudomonadota</taxon>
        <taxon>Alphaproteobacteria</taxon>
        <taxon>Rhodospirillales</taxon>
        <taxon>Dongiaceae</taxon>
        <taxon>Hypericibacter</taxon>
    </lineage>
</organism>
<sequence>MPSPAISINAARLRASDGCARRIRKADTSNSDFNATSPRLGRAIITLTPSFPRIKKSDRPCSAAQGTGWGPSR</sequence>
<evidence type="ECO:0000313" key="3">
    <source>
        <dbReference type="Proteomes" id="UP000326202"/>
    </source>
</evidence>
<feature type="region of interest" description="Disordered" evidence="1">
    <location>
        <begin position="54"/>
        <end position="73"/>
    </location>
</feature>
<gene>
    <name evidence="2" type="ORF">FRZ44_28860</name>
</gene>
<reference evidence="2 3" key="1">
    <citation type="submission" date="2019-08" db="EMBL/GenBank/DDBJ databases">
        <title>Hyperibacter terrae gen. nov., sp. nov. and Hyperibacter viscosus sp. nov., two new members in the family Rhodospirillaceae isolated from the rhizosphere of Hypericum perforatum.</title>
        <authorList>
            <person name="Noviana Z."/>
        </authorList>
    </citation>
    <scope>NUCLEOTIDE SEQUENCE [LARGE SCALE GENOMIC DNA]</scope>
    <source>
        <strain evidence="2 3">R5913</strain>
    </source>
</reference>
<evidence type="ECO:0000256" key="1">
    <source>
        <dbReference type="SAM" id="MobiDB-lite"/>
    </source>
</evidence>
<dbReference type="EMBL" id="CP042906">
    <property type="protein sequence ID" value="QEX17584.1"/>
    <property type="molecule type" value="Genomic_DNA"/>
</dbReference>